<evidence type="ECO:0000313" key="1">
    <source>
        <dbReference type="EMBL" id="GET38285.1"/>
    </source>
</evidence>
<comment type="caution">
    <text evidence="1">The sequence shown here is derived from an EMBL/GenBank/DDBJ whole genome shotgun (WGS) entry which is preliminary data.</text>
</comment>
<protein>
    <recommendedName>
        <fullName evidence="3">Transposase</fullName>
    </recommendedName>
</protein>
<sequence>MAQGKYSGSKNGSRYTNEGVPSPSAICYMLTAKVIFHRASCWRCKRYAFGTLRERITARKLTSARLAFFWLDEIAVRTIVFAFTLAAINHSLSVVESASVPTPHPSHQLPIDPIQKQVLEQK</sequence>
<accession>A0AAV3X8X3</accession>
<keyword evidence="2" id="KW-1185">Reference proteome</keyword>
<evidence type="ECO:0000313" key="2">
    <source>
        <dbReference type="Proteomes" id="UP001050975"/>
    </source>
</evidence>
<dbReference type="AlphaFoldDB" id="A0AAV3X8X3"/>
<dbReference type="Proteomes" id="UP001050975">
    <property type="component" value="Unassembled WGS sequence"/>
</dbReference>
<proteinExistence type="predicted"/>
<evidence type="ECO:0008006" key="3">
    <source>
        <dbReference type="Google" id="ProtNLM"/>
    </source>
</evidence>
<organism evidence="1 2">
    <name type="scientific">Microseira wollei NIES-4236</name>
    <dbReference type="NCBI Taxonomy" id="2530354"/>
    <lineage>
        <taxon>Bacteria</taxon>
        <taxon>Bacillati</taxon>
        <taxon>Cyanobacteriota</taxon>
        <taxon>Cyanophyceae</taxon>
        <taxon>Oscillatoriophycideae</taxon>
        <taxon>Aerosakkonematales</taxon>
        <taxon>Aerosakkonemataceae</taxon>
        <taxon>Microseira</taxon>
    </lineage>
</organism>
<dbReference type="EMBL" id="BLAY01000042">
    <property type="protein sequence ID" value="GET38285.1"/>
    <property type="molecule type" value="Genomic_DNA"/>
</dbReference>
<gene>
    <name evidence="1" type="ORF">MiSe_30410</name>
</gene>
<name>A0AAV3X8X3_9CYAN</name>
<reference evidence="1" key="1">
    <citation type="submission" date="2019-10" db="EMBL/GenBank/DDBJ databases">
        <title>Draft genome sequece of Microseira wollei NIES-4236.</title>
        <authorList>
            <person name="Yamaguchi H."/>
            <person name="Suzuki S."/>
            <person name="Kawachi M."/>
        </authorList>
    </citation>
    <scope>NUCLEOTIDE SEQUENCE</scope>
    <source>
        <strain evidence="1">NIES-4236</strain>
    </source>
</reference>